<sequence length="182" mass="20087">MGPKPHHLLYASVASCIHWSHHALKHLNFHQNSAICVFGVFASVFVASFDNPGITLRNGAISGKGDERTERAIFFSNSCVRDRPNAAMSHNVNCALSIILAFRRVGLRELRDAYNDVACCGCWFNDLVAIGNCASGSHQYASFDIAFSNASAIDIVKRRISDLPRYSNITLAGIRSWNLCHF</sequence>
<dbReference type="EMBL" id="MZ428226">
    <property type="protein sequence ID" value="QZE50831.1"/>
    <property type="molecule type" value="Genomic_DNA"/>
</dbReference>
<keyword evidence="2" id="KW-1185">Reference proteome</keyword>
<dbReference type="PROSITE" id="PS51257">
    <property type="entry name" value="PROKAR_LIPOPROTEIN"/>
    <property type="match status" value="1"/>
</dbReference>
<protein>
    <submittedName>
        <fullName evidence="1">Capsid decoration protein</fullName>
    </submittedName>
</protein>
<dbReference type="Proteomes" id="UP000828408">
    <property type="component" value="Segment"/>
</dbReference>
<reference evidence="1 2" key="1">
    <citation type="submission" date="2021-06" db="EMBL/GenBank/DDBJ databases">
        <title>PemIK (PemK/PemI) type II TA system from Klebsiella pneumoniae clinical strains inhibits lytic phage.</title>
        <authorList>
            <person name="Bleriot I.I."/>
            <person name="Blasco L.L."/>
            <person name="Pacios O.O."/>
            <person name="Fernandez-Garcia L.L."/>
            <person name="Ambroa A.A."/>
            <person name="Lopez M.M."/>
            <person name="Bardanca-Gonzalez M.M."/>
            <person name="Fernandez-Cuenca F.F."/>
            <person name="Oteo J.J."/>
            <person name="Pascual A.A."/>
            <person name="Martinez-Martinez L.L."/>
            <person name="Domingo-Calap P.P."/>
            <person name="Wood T.T.K."/>
            <person name="Tomas M.M."/>
        </authorList>
    </citation>
    <scope>NUCLEOTIDE SEQUENCE [LARGE SCALE GENOMIC DNA]</scope>
</reference>
<evidence type="ECO:0000313" key="2">
    <source>
        <dbReference type="Proteomes" id="UP000828408"/>
    </source>
</evidence>
<evidence type="ECO:0000313" key="1">
    <source>
        <dbReference type="EMBL" id="QZE50831.1"/>
    </source>
</evidence>
<organism evidence="1 2">
    <name type="scientific">Klebsiella phage vB_KpnS-VAC8</name>
    <dbReference type="NCBI Taxonomy" id="2864366"/>
    <lineage>
        <taxon>Viruses</taxon>
        <taxon>Duplodnaviria</taxon>
        <taxon>Heunggongvirae</taxon>
        <taxon>Uroviricota</taxon>
        <taxon>Caudoviricetes</taxon>
        <taxon>Drexlerviridae</taxon>
        <taxon>Webervirus</taxon>
        <taxon>Webervirus VAC8</taxon>
    </lineage>
</organism>
<accession>A0AAE7XIH0</accession>
<proteinExistence type="predicted"/>
<name>A0AAE7XIH0_9CAUD</name>